<gene>
    <name evidence="2" type="ORF">CC80DRAFT_26306</name>
</gene>
<name>A0A6A5U2M6_9PLEO</name>
<dbReference type="OrthoDB" id="3231000at2759"/>
<keyword evidence="1" id="KW-1133">Transmembrane helix</keyword>
<evidence type="ECO:0000313" key="3">
    <source>
        <dbReference type="Proteomes" id="UP000800035"/>
    </source>
</evidence>
<reference evidence="2" key="1">
    <citation type="journal article" date="2020" name="Stud. Mycol.">
        <title>101 Dothideomycetes genomes: a test case for predicting lifestyles and emergence of pathogens.</title>
        <authorList>
            <person name="Haridas S."/>
            <person name="Albert R."/>
            <person name="Binder M."/>
            <person name="Bloem J."/>
            <person name="Labutti K."/>
            <person name="Salamov A."/>
            <person name="Andreopoulos B."/>
            <person name="Baker S."/>
            <person name="Barry K."/>
            <person name="Bills G."/>
            <person name="Bluhm B."/>
            <person name="Cannon C."/>
            <person name="Castanera R."/>
            <person name="Culley D."/>
            <person name="Daum C."/>
            <person name="Ezra D."/>
            <person name="Gonzalez J."/>
            <person name="Henrissat B."/>
            <person name="Kuo A."/>
            <person name="Liang C."/>
            <person name="Lipzen A."/>
            <person name="Lutzoni F."/>
            <person name="Magnuson J."/>
            <person name="Mondo S."/>
            <person name="Nolan M."/>
            <person name="Ohm R."/>
            <person name="Pangilinan J."/>
            <person name="Park H.-J."/>
            <person name="Ramirez L."/>
            <person name="Alfaro M."/>
            <person name="Sun H."/>
            <person name="Tritt A."/>
            <person name="Yoshinaga Y."/>
            <person name="Zwiers L.-H."/>
            <person name="Turgeon B."/>
            <person name="Goodwin S."/>
            <person name="Spatafora J."/>
            <person name="Crous P."/>
            <person name="Grigoriev I."/>
        </authorList>
    </citation>
    <scope>NUCLEOTIDE SEQUENCE</scope>
    <source>
        <strain evidence="2">CBS 675.92</strain>
    </source>
</reference>
<keyword evidence="1" id="KW-0472">Membrane</keyword>
<feature type="transmembrane region" description="Helical" evidence="1">
    <location>
        <begin position="446"/>
        <end position="468"/>
    </location>
</feature>
<keyword evidence="3" id="KW-1185">Reference proteome</keyword>
<dbReference type="Proteomes" id="UP000800035">
    <property type="component" value="Unassembled WGS sequence"/>
</dbReference>
<proteinExistence type="predicted"/>
<feature type="transmembrane region" description="Helical" evidence="1">
    <location>
        <begin position="480"/>
        <end position="506"/>
    </location>
</feature>
<sequence>MKPLNLSPSLGDVIHIVAHLSRSVSGWVTVPGSLLQIIDFSFIEGNPPNILTTCTSADSSIYRARLISALQSLPKPNQNSCRIYIEQNSGFEPGFKTDIKRSASTDSSDYHHASSSFVQLLSQCRDQQSKSQWWSCEMYTFYSFTKIPSELFAGLVRSKLRLRFASDADCNMIFIISCGPEMMCVNHSRNGNFMYGYKPGQPPTQNSYVALQALTKRMVDLDKVYKECGKNVTSIEIRRQLVVLRFCHATLLAHSQALDSFQYFYTASIEKLCDPERAKITSSTLQEISRNAELCEQLQQSITSLASTTEALLDMLLLRLPNSTDVRNLNAELRAVCTDVNRTALSLSARLDCHLKFVELGRSLREYSSLWLLSLLACIFLPLSLASSLLSMQTRFVDLHYLLYDFFGVIVLLATLTLLIIGVIRFITWCSERIASLDIGPRFRRLIAVGIWLAIYVPWGLVLASFIVGMAIDVSLGMRILGYGAGTIGAGMGIVAAGVGLVRALWVRVGF</sequence>
<evidence type="ECO:0000256" key="1">
    <source>
        <dbReference type="SAM" id="Phobius"/>
    </source>
</evidence>
<feature type="transmembrane region" description="Helical" evidence="1">
    <location>
        <begin position="370"/>
        <end position="390"/>
    </location>
</feature>
<dbReference type="EMBL" id="ML976987">
    <property type="protein sequence ID" value="KAF1958209.1"/>
    <property type="molecule type" value="Genomic_DNA"/>
</dbReference>
<dbReference type="AlphaFoldDB" id="A0A6A5U2M6"/>
<keyword evidence="1" id="KW-0812">Transmembrane</keyword>
<feature type="transmembrane region" description="Helical" evidence="1">
    <location>
        <begin position="402"/>
        <end position="426"/>
    </location>
</feature>
<accession>A0A6A5U2M6</accession>
<evidence type="ECO:0000313" key="2">
    <source>
        <dbReference type="EMBL" id="KAF1958209.1"/>
    </source>
</evidence>
<protein>
    <submittedName>
        <fullName evidence="2">Uncharacterized protein</fullName>
    </submittedName>
</protein>
<organism evidence="2 3">
    <name type="scientific">Byssothecium circinans</name>
    <dbReference type="NCBI Taxonomy" id="147558"/>
    <lineage>
        <taxon>Eukaryota</taxon>
        <taxon>Fungi</taxon>
        <taxon>Dikarya</taxon>
        <taxon>Ascomycota</taxon>
        <taxon>Pezizomycotina</taxon>
        <taxon>Dothideomycetes</taxon>
        <taxon>Pleosporomycetidae</taxon>
        <taxon>Pleosporales</taxon>
        <taxon>Massarineae</taxon>
        <taxon>Massarinaceae</taxon>
        <taxon>Byssothecium</taxon>
    </lineage>
</organism>